<keyword evidence="1" id="KW-0547">Nucleotide-binding</keyword>
<dbReference type="PROSITE" id="PS00211">
    <property type="entry name" value="ABC_TRANSPORTER_1"/>
    <property type="match status" value="2"/>
</dbReference>
<dbReference type="Gene3D" id="3.40.50.300">
    <property type="entry name" value="P-loop containing nucleotide triphosphate hydrolases"/>
    <property type="match status" value="2"/>
</dbReference>
<name>A0A0E9N3Q7_9BACT</name>
<keyword evidence="6" id="KW-1185">Reference proteome</keyword>
<dbReference type="InterPro" id="IPR027417">
    <property type="entry name" value="P-loop_NTPase"/>
</dbReference>
<dbReference type="InterPro" id="IPR003439">
    <property type="entry name" value="ABC_transporter-like_ATP-bd"/>
</dbReference>
<dbReference type="AlphaFoldDB" id="A0A0E9N3Q7"/>
<organism evidence="5 6">
    <name type="scientific">Flavihumibacter petaseus NBRC 106054</name>
    <dbReference type="NCBI Taxonomy" id="1220578"/>
    <lineage>
        <taxon>Bacteria</taxon>
        <taxon>Pseudomonadati</taxon>
        <taxon>Bacteroidota</taxon>
        <taxon>Chitinophagia</taxon>
        <taxon>Chitinophagales</taxon>
        <taxon>Chitinophagaceae</taxon>
        <taxon>Flavihumibacter</taxon>
    </lineage>
</organism>
<dbReference type="InterPro" id="IPR003593">
    <property type="entry name" value="AAA+_ATPase"/>
</dbReference>
<comment type="caution">
    <text evidence="5">The sequence shown here is derived from an EMBL/GenBank/DDBJ whole genome shotgun (WGS) entry which is preliminary data.</text>
</comment>
<dbReference type="InterPro" id="IPR017871">
    <property type="entry name" value="ABC_transporter-like_CS"/>
</dbReference>
<dbReference type="PANTHER" id="PTHR42855">
    <property type="entry name" value="ABC TRANSPORTER ATP-BINDING SUBUNIT"/>
    <property type="match status" value="1"/>
</dbReference>
<proteinExistence type="predicted"/>
<dbReference type="RefSeq" id="WP_046370516.1">
    <property type="nucleotide sequence ID" value="NZ_BBWV01000003.1"/>
</dbReference>
<evidence type="ECO:0000256" key="2">
    <source>
        <dbReference type="ARBA" id="ARBA00022840"/>
    </source>
</evidence>
<dbReference type="CDD" id="cd03221">
    <property type="entry name" value="ABCF_EF-3"/>
    <property type="match status" value="2"/>
</dbReference>
<dbReference type="GO" id="GO:0005524">
    <property type="term" value="F:ATP binding"/>
    <property type="evidence" value="ECO:0007669"/>
    <property type="project" value="UniProtKB-KW"/>
</dbReference>
<accession>A0A0E9N3Q7</accession>
<evidence type="ECO:0000313" key="6">
    <source>
        <dbReference type="Proteomes" id="UP000033121"/>
    </source>
</evidence>
<evidence type="ECO:0000259" key="4">
    <source>
        <dbReference type="PROSITE" id="PS50893"/>
    </source>
</evidence>
<dbReference type="SUPFAM" id="SSF52540">
    <property type="entry name" value="P-loop containing nucleoside triphosphate hydrolases"/>
    <property type="match status" value="2"/>
</dbReference>
<evidence type="ECO:0000256" key="1">
    <source>
        <dbReference type="ARBA" id="ARBA00022741"/>
    </source>
</evidence>
<dbReference type="SMART" id="SM00382">
    <property type="entry name" value="AAA"/>
    <property type="match status" value="2"/>
</dbReference>
<dbReference type="PANTHER" id="PTHR42855:SF1">
    <property type="entry name" value="ABC TRANSPORTER DOMAIN-CONTAINING PROTEIN"/>
    <property type="match status" value="1"/>
</dbReference>
<feature type="domain" description="ABC transporter" evidence="4">
    <location>
        <begin position="2"/>
        <end position="235"/>
    </location>
</feature>
<dbReference type="Pfam" id="PF00005">
    <property type="entry name" value="ABC_tran"/>
    <property type="match status" value="2"/>
</dbReference>
<feature type="domain" description="ABC transporter" evidence="4">
    <location>
        <begin position="338"/>
        <end position="539"/>
    </location>
</feature>
<dbReference type="PROSITE" id="PS50893">
    <property type="entry name" value="ABC_TRANSPORTER_2"/>
    <property type="match status" value="2"/>
</dbReference>
<evidence type="ECO:0000313" key="5">
    <source>
        <dbReference type="EMBL" id="GAO44617.1"/>
    </source>
</evidence>
<dbReference type="FunFam" id="3.40.50.300:FF:001320">
    <property type="entry name" value="Heme ABC transporter ATP-binding protein"/>
    <property type="match status" value="1"/>
</dbReference>
<dbReference type="STRING" id="1220578.FPE01S_03_06560"/>
<dbReference type="Proteomes" id="UP000033121">
    <property type="component" value="Unassembled WGS sequence"/>
</dbReference>
<reference evidence="5 6" key="1">
    <citation type="submission" date="2015-04" db="EMBL/GenBank/DDBJ databases">
        <title>Whole genome shotgun sequence of Flavihumibacter petaseus NBRC 106054.</title>
        <authorList>
            <person name="Miyazawa S."/>
            <person name="Hosoyama A."/>
            <person name="Hashimoto M."/>
            <person name="Noguchi M."/>
            <person name="Tsuchikane K."/>
            <person name="Ohji S."/>
            <person name="Yamazoe A."/>
            <person name="Ichikawa N."/>
            <person name="Kimura A."/>
            <person name="Fujita N."/>
        </authorList>
    </citation>
    <scope>NUCLEOTIDE SEQUENCE [LARGE SCALE GENOMIC DNA]</scope>
    <source>
        <strain evidence="5 6">NBRC 106054</strain>
    </source>
</reference>
<feature type="compositionally biased region" description="Basic and acidic residues" evidence="3">
    <location>
        <begin position="250"/>
        <end position="260"/>
    </location>
</feature>
<evidence type="ECO:0000256" key="3">
    <source>
        <dbReference type="SAM" id="MobiDB-lite"/>
    </source>
</evidence>
<gene>
    <name evidence="5" type="ORF">FPE01S_03_06560</name>
</gene>
<keyword evidence="2 5" id="KW-0067">ATP-binding</keyword>
<dbReference type="OrthoDB" id="613473at2"/>
<dbReference type="GO" id="GO:0016887">
    <property type="term" value="F:ATP hydrolysis activity"/>
    <property type="evidence" value="ECO:0007669"/>
    <property type="project" value="InterPro"/>
</dbReference>
<protein>
    <submittedName>
        <fullName evidence="5">Putative ABC transporter ATP-binding protein</fullName>
    </submittedName>
</protein>
<dbReference type="EMBL" id="BBWV01000003">
    <property type="protein sequence ID" value="GAO44617.1"/>
    <property type="molecule type" value="Genomic_DNA"/>
</dbReference>
<sequence>MLLLQNISYSHPNRQPLFDNLQLNVQAGEKIALTGNNGTGKSTLLRLIARELTPSGGQYHSAVHPYRVPQLFGQFDHLTVAQALRVADKLQALRAILEGDVTTENMTLLDDDWSIDDRCRAALQQWQLQEVDLQQSMATLSGGQQARVFLAGIAIHQPECILLDEPSNHLDQEGRRLLYDFIRSTTTTLIVVSHDRTLMNLLNKVIELDRGQVITYGGNFKFYQEQKSMALDALADDLKESEKSLRKAREKARETMERQNRLNARGKQKQEKAGVARIMMNTYRNAAENSTAKKAGMHQDKISEIRQSLQELREATPDTDGMRLAFRNATGHHGKVLFRAQGINIRRNNNWLWPNDPDLELLSGERVAVTGNNGSGKTTLLKLVRGEWQPDRGEVLRGFKNAMYIDQDYSLLNRTLTVSEQAQLFNDGALEQHELNIRLTRFLFGKDDWHKSCSVLSGGESMRLALCCLTLQQEPPELILLDEPTNNLDLQHITILTEALNSFDGTLLIVSHDQAFLDQLGISRTVNLSVSFRGGSMYRY</sequence>
<dbReference type="InterPro" id="IPR051309">
    <property type="entry name" value="ABCF_ATPase"/>
</dbReference>
<feature type="region of interest" description="Disordered" evidence="3">
    <location>
        <begin position="250"/>
        <end position="273"/>
    </location>
</feature>